<dbReference type="STRING" id="1318466.BN85405040"/>
<protein>
    <recommendedName>
        <fullName evidence="4">DUF368 domain-containing protein</fullName>
    </recommendedName>
</protein>
<feature type="transmembrane region" description="Helical" evidence="1">
    <location>
        <begin position="85"/>
        <end position="104"/>
    </location>
</feature>
<keyword evidence="1" id="KW-0472">Membrane</keyword>
<feature type="transmembrane region" description="Helical" evidence="1">
    <location>
        <begin position="231"/>
        <end position="250"/>
    </location>
</feature>
<proteinExistence type="predicted"/>
<evidence type="ECO:0000313" key="2">
    <source>
        <dbReference type="EMBL" id="CCV64081.1"/>
    </source>
</evidence>
<dbReference type="RefSeq" id="WP_026657370.1">
    <property type="nucleotide sequence ID" value="NC_022538.1"/>
</dbReference>
<dbReference type="Pfam" id="PF04018">
    <property type="entry name" value="VCA0040-like"/>
    <property type="match status" value="2"/>
</dbReference>
<evidence type="ECO:0000313" key="3">
    <source>
        <dbReference type="Proteomes" id="UP000032740"/>
    </source>
</evidence>
<dbReference type="Proteomes" id="UP000032740">
    <property type="component" value="Chromosome"/>
</dbReference>
<keyword evidence="1" id="KW-1133">Transmembrane helix</keyword>
<dbReference type="OrthoDB" id="9793746at2"/>
<sequence length="297" mass="32934">MNNIKKISKSILVGIGAILPGVSGGMIAASFNIYKDLIEALNKVTKHPIKAVLSIWQYLVGIFIGVLLGFLLVKILFKYIPIESTLLFIGLILGGIPEILFFARKKEYDFKAYLTSAIGFLLMIAVIFLNNLSTGSIVNTNIFIWIVVGFIVALSFIIPGISGTMILLVLGFYKPLLDLATEVMKEVSTFKFHLLKDNILDMLAIVIGLILAVILLSKLVSILLNKKPERFYQFVLGIIIASPINIIYSLNNDLGDGQIFDFSKYWLSWLIGIALIPLGVYIARIFAKGEKDETKEN</sequence>
<gene>
    <name evidence="2" type="ORF">BN85405040</name>
</gene>
<dbReference type="HOGENOM" id="CLU_055621_2_0_14"/>
<feature type="transmembrane region" description="Helical" evidence="1">
    <location>
        <begin position="202"/>
        <end position="224"/>
    </location>
</feature>
<dbReference type="EMBL" id="FO681347">
    <property type="protein sequence ID" value="CCV64081.1"/>
    <property type="molecule type" value="Genomic_DNA"/>
</dbReference>
<feature type="transmembrane region" description="Helical" evidence="1">
    <location>
        <begin position="265"/>
        <end position="287"/>
    </location>
</feature>
<dbReference type="AlphaFoldDB" id="U4KRE0"/>
<keyword evidence="1" id="KW-0812">Transmembrane</keyword>
<organism evidence="2 3">
    <name type="scientific">Alteracholeplasma palmae (strain ATCC 49389 / J233)</name>
    <name type="common">Acholeplasma palmae</name>
    <dbReference type="NCBI Taxonomy" id="1318466"/>
    <lineage>
        <taxon>Bacteria</taxon>
        <taxon>Bacillati</taxon>
        <taxon>Mycoplasmatota</taxon>
        <taxon>Mollicutes</taxon>
        <taxon>Acholeplasmatales</taxon>
        <taxon>Acholeplasmataceae</taxon>
        <taxon>Acholeplasma</taxon>
    </lineage>
</organism>
<dbReference type="InterPro" id="IPR007163">
    <property type="entry name" value="VCA0040-like"/>
</dbReference>
<feature type="transmembrane region" description="Helical" evidence="1">
    <location>
        <begin position="54"/>
        <end position="73"/>
    </location>
</feature>
<evidence type="ECO:0000256" key="1">
    <source>
        <dbReference type="SAM" id="Phobius"/>
    </source>
</evidence>
<keyword evidence="3" id="KW-1185">Reference proteome</keyword>
<dbReference type="PANTHER" id="PTHR37308">
    <property type="entry name" value="INTEGRAL MEMBRANE PROTEIN"/>
    <property type="match status" value="1"/>
</dbReference>
<dbReference type="PANTHER" id="PTHR37308:SF1">
    <property type="entry name" value="POLYPRENYL-PHOSPHATE TRANSPORTER"/>
    <property type="match status" value="1"/>
</dbReference>
<feature type="transmembrane region" description="Helical" evidence="1">
    <location>
        <begin position="142"/>
        <end position="173"/>
    </location>
</feature>
<name>U4KRE0_ALTPJ</name>
<accession>U4KRE0</accession>
<feature type="transmembrane region" description="Helical" evidence="1">
    <location>
        <begin position="110"/>
        <end position="130"/>
    </location>
</feature>
<reference evidence="2 3" key="1">
    <citation type="journal article" date="2013" name="J. Mol. Microbiol. Biotechnol.">
        <title>Analysis of the Complete Genomes of Acholeplasma brassicae , A. palmae and A. laidlawii and Their Comparison to the Obligate Parasites from ' Candidatus Phytoplasma'.</title>
        <authorList>
            <person name="Kube M."/>
            <person name="Siewert C."/>
            <person name="Migdoll A.M."/>
            <person name="Duduk B."/>
            <person name="Holz S."/>
            <person name="Rabus R."/>
            <person name="Seemuller E."/>
            <person name="Mitrovic J."/>
            <person name="Muller I."/>
            <person name="Buttner C."/>
            <person name="Reinhardt R."/>
        </authorList>
    </citation>
    <scope>NUCLEOTIDE SEQUENCE [LARGE SCALE GENOMIC DNA]</scope>
    <source>
        <strain evidence="2 3">J233</strain>
    </source>
</reference>
<dbReference type="KEGG" id="apal:BN85405040"/>
<evidence type="ECO:0008006" key="4">
    <source>
        <dbReference type="Google" id="ProtNLM"/>
    </source>
</evidence>
<feature type="transmembrane region" description="Helical" evidence="1">
    <location>
        <begin position="12"/>
        <end position="34"/>
    </location>
</feature>